<dbReference type="PANTHER" id="PTHR41309:SF2">
    <property type="entry name" value="MEMBRANE PROTEIN"/>
    <property type="match status" value="1"/>
</dbReference>
<feature type="transmembrane region" description="Helical" evidence="1">
    <location>
        <begin position="76"/>
        <end position="102"/>
    </location>
</feature>
<feature type="transmembrane region" description="Helical" evidence="1">
    <location>
        <begin position="140"/>
        <end position="159"/>
    </location>
</feature>
<evidence type="ECO:0000313" key="2">
    <source>
        <dbReference type="EMBL" id="MDQ0176364.1"/>
    </source>
</evidence>
<keyword evidence="1" id="KW-0472">Membrane</keyword>
<gene>
    <name evidence="2" type="ORF">J2S08_002208</name>
</gene>
<keyword evidence="3" id="KW-1185">Reference proteome</keyword>
<name>A0ABT9WST5_9BACI</name>
<accession>A0ABT9WST5</accession>
<dbReference type="PANTHER" id="PTHR41309">
    <property type="entry name" value="MEMBRANE PROTEIN-RELATED"/>
    <property type="match status" value="1"/>
</dbReference>
<proteinExistence type="predicted"/>
<feature type="transmembrane region" description="Helical" evidence="1">
    <location>
        <begin position="9"/>
        <end position="28"/>
    </location>
</feature>
<feature type="transmembrane region" description="Helical" evidence="1">
    <location>
        <begin position="179"/>
        <end position="201"/>
    </location>
</feature>
<protein>
    <submittedName>
        <fullName evidence="2">ABC-2 type transport system permease protein</fullName>
    </submittedName>
</protein>
<keyword evidence="1" id="KW-1133">Transmembrane helix</keyword>
<evidence type="ECO:0000313" key="3">
    <source>
        <dbReference type="Proteomes" id="UP001223586"/>
    </source>
</evidence>
<dbReference type="EMBL" id="JAUSTT010000012">
    <property type="protein sequence ID" value="MDQ0176364.1"/>
    <property type="molecule type" value="Genomic_DNA"/>
</dbReference>
<dbReference type="Pfam" id="PF13346">
    <property type="entry name" value="ABC2_membrane_5"/>
    <property type="match status" value="1"/>
</dbReference>
<dbReference type="RefSeq" id="WP_307229458.1">
    <property type="nucleotide sequence ID" value="NZ_JAUSTT010000012.1"/>
</dbReference>
<organism evidence="2 3">
    <name type="scientific">Bacillus chungangensis</name>
    <dbReference type="NCBI Taxonomy" id="587633"/>
    <lineage>
        <taxon>Bacteria</taxon>
        <taxon>Bacillati</taxon>
        <taxon>Bacillota</taxon>
        <taxon>Bacilli</taxon>
        <taxon>Bacillales</taxon>
        <taxon>Bacillaceae</taxon>
        <taxon>Bacillus</taxon>
    </lineage>
</organism>
<feature type="transmembrane region" description="Helical" evidence="1">
    <location>
        <begin position="108"/>
        <end position="128"/>
    </location>
</feature>
<sequence length="206" mass="23781">MYNLIVKDLILMKKMLLMLFGFAIFFGLLGNPPTFSMCLIGLFLITGTGHFEDRNQSHIMLNSLPLSRKQIISSKYVGAIVSALYATILTIFVHFLFTLFIPQTSADVRQILVGIMIILMMAAFYYPILYKFGVKYVRMIVFSIFVFVIIFGRIVLYVFSDQVETVKQFFMQFTADQLVLTFLFTTVVIFLISWVLSIKIYEAKEF</sequence>
<dbReference type="InterPro" id="IPR025699">
    <property type="entry name" value="ABC2_memb-like"/>
</dbReference>
<keyword evidence="1" id="KW-0812">Transmembrane</keyword>
<dbReference type="Proteomes" id="UP001223586">
    <property type="component" value="Unassembled WGS sequence"/>
</dbReference>
<evidence type="ECO:0000256" key="1">
    <source>
        <dbReference type="SAM" id="Phobius"/>
    </source>
</evidence>
<comment type="caution">
    <text evidence="2">The sequence shown here is derived from an EMBL/GenBank/DDBJ whole genome shotgun (WGS) entry which is preliminary data.</text>
</comment>
<reference evidence="2 3" key="1">
    <citation type="submission" date="2023-07" db="EMBL/GenBank/DDBJ databases">
        <title>Genomic Encyclopedia of Type Strains, Phase IV (KMG-IV): sequencing the most valuable type-strain genomes for metagenomic binning, comparative biology and taxonomic classification.</title>
        <authorList>
            <person name="Goeker M."/>
        </authorList>
    </citation>
    <scope>NUCLEOTIDE SEQUENCE [LARGE SCALE GENOMIC DNA]</scope>
    <source>
        <strain evidence="2 3">DSM 23837</strain>
    </source>
</reference>